<sequence>IMGKEEINPIDVVYFLSHMGRVEHPHLIRVNHLTHNDIHLRDVKKWISDFRGKDVPDSFAWSCKRYRTGYVWQDLMDDDLSLPTQTMNMSSRGSQIDSIACGENKVSVQRVGPQESPEETIPDTMIESYTKLFEPEKNSSRLLPLESPVKPNVDSIPKQNNKQYPLQHKLQKPLYGRILNNKLFNLEEPLTMPSPAGPSESEISRMTNEWNFPIKEGKHYWMTTVSEIDEVIDDAENSSSCSSKASSGLFKNEIIERDELFITPPSQYMSPKKKSYSSGTSNVLLSLLTCGVIETNDSAMKVIKKNSTSPSTGADDTSNNNMLRESGKISNVARKQQHSTRGCCIGMMTPEESSEFTIHKTWSNTKPAMVPNCSLLMNNCRQCGKGFKPDKLHKHMKTCKGLKNQGKVDRVASSIVERMSAENGGC</sequence>
<evidence type="ECO:0000256" key="1">
    <source>
        <dbReference type="ARBA" id="ARBA00004413"/>
    </source>
</evidence>
<dbReference type="PANTHER" id="PTHR31083:SF5">
    <property type="entry name" value="PROTEIN SOSEKI 1"/>
    <property type="match status" value="1"/>
</dbReference>
<organism evidence="10 11">
    <name type="scientific">Coptis chinensis</name>
    <dbReference type="NCBI Taxonomy" id="261450"/>
    <lineage>
        <taxon>Eukaryota</taxon>
        <taxon>Viridiplantae</taxon>
        <taxon>Streptophyta</taxon>
        <taxon>Embryophyta</taxon>
        <taxon>Tracheophyta</taxon>
        <taxon>Spermatophyta</taxon>
        <taxon>Magnoliopsida</taxon>
        <taxon>Ranunculales</taxon>
        <taxon>Ranunculaceae</taxon>
        <taxon>Coptidoideae</taxon>
        <taxon>Coptis</taxon>
    </lineage>
</organism>
<feature type="region of interest" description="Disordered" evidence="8">
    <location>
        <begin position="305"/>
        <end position="335"/>
    </location>
</feature>
<evidence type="ECO:0000313" key="11">
    <source>
        <dbReference type="Proteomes" id="UP000631114"/>
    </source>
</evidence>
<reference evidence="10 11" key="1">
    <citation type="submission" date="2020-10" db="EMBL/GenBank/DDBJ databases">
        <title>The Coptis chinensis genome and diversification of protoberbering-type alkaloids.</title>
        <authorList>
            <person name="Wang B."/>
            <person name="Shu S."/>
            <person name="Song C."/>
            <person name="Liu Y."/>
        </authorList>
    </citation>
    <scope>NUCLEOTIDE SEQUENCE [LARGE SCALE GENOMIC DNA]</scope>
    <source>
        <strain evidence="10">HL-2020</strain>
        <tissue evidence="10">Leaf</tissue>
    </source>
</reference>
<dbReference type="PANTHER" id="PTHR31083">
    <property type="entry name" value="UPSTREAM OF FLC PROTEIN (DUF966)"/>
    <property type="match status" value="1"/>
</dbReference>
<evidence type="ECO:0000256" key="6">
    <source>
        <dbReference type="ARBA" id="ARBA00023306"/>
    </source>
</evidence>
<comment type="subcellular location">
    <subcellularLocation>
        <location evidence="1">Cell membrane</location>
        <topology evidence="1">Peripheral membrane protein</topology>
        <orientation evidence="1">Cytoplasmic side</orientation>
    </subcellularLocation>
</comment>
<dbReference type="EMBL" id="JADFTS010000007">
    <property type="protein sequence ID" value="KAF9598356.1"/>
    <property type="molecule type" value="Genomic_DNA"/>
</dbReference>
<evidence type="ECO:0000256" key="2">
    <source>
        <dbReference type="ARBA" id="ARBA00022473"/>
    </source>
</evidence>
<keyword evidence="5" id="KW-0472">Membrane</keyword>
<dbReference type="InterPro" id="IPR048351">
    <property type="entry name" value="SOK_DIX"/>
</dbReference>
<evidence type="ECO:0000256" key="5">
    <source>
        <dbReference type="ARBA" id="ARBA00023136"/>
    </source>
</evidence>
<dbReference type="Pfam" id="PF06136">
    <property type="entry name" value="SOK"/>
    <property type="match status" value="1"/>
</dbReference>
<dbReference type="Proteomes" id="UP000631114">
    <property type="component" value="Unassembled WGS sequence"/>
</dbReference>
<feature type="non-terminal residue" evidence="10">
    <location>
        <position position="426"/>
    </location>
</feature>
<evidence type="ECO:0000259" key="9">
    <source>
        <dbReference type="Pfam" id="PF06136"/>
    </source>
</evidence>
<proteinExistence type="inferred from homology"/>
<evidence type="ECO:0000313" key="10">
    <source>
        <dbReference type="EMBL" id="KAF9598356.1"/>
    </source>
</evidence>
<evidence type="ECO:0000256" key="3">
    <source>
        <dbReference type="ARBA" id="ARBA00022475"/>
    </source>
</evidence>
<feature type="domain" description="SOSEKI DIX-like" evidence="9">
    <location>
        <begin position="11"/>
        <end position="95"/>
    </location>
</feature>
<dbReference type="InterPro" id="IPR010369">
    <property type="entry name" value="SOK"/>
</dbReference>
<keyword evidence="6" id="KW-0131">Cell cycle</keyword>
<keyword evidence="2" id="KW-0217">Developmental protein</keyword>
<name>A0A835HFV9_9MAGN</name>
<keyword evidence="11" id="KW-1185">Reference proteome</keyword>
<evidence type="ECO:0000256" key="4">
    <source>
        <dbReference type="ARBA" id="ARBA00022618"/>
    </source>
</evidence>
<dbReference type="GO" id="GO:0051258">
    <property type="term" value="P:protein polymerization"/>
    <property type="evidence" value="ECO:0007669"/>
    <property type="project" value="UniProtKB-ARBA"/>
</dbReference>
<feature type="compositionally biased region" description="Polar residues" evidence="8">
    <location>
        <begin position="305"/>
        <end position="323"/>
    </location>
</feature>
<dbReference type="GO" id="GO:0051301">
    <property type="term" value="P:cell division"/>
    <property type="evidence" value="ECO:0007669"/>
    <property type="project" value="UniProtKB-KW"/>
</dbReference>
<keyword evidence="4" id="KW-0132">Cell division</keyword>
<comment type="caution">
    <text evidence="10">The sequence shown here is derived from an EMBL/GenBank/DDBJ whole genome shotgun (WGS) entry which is preliminary data.</text>
</comment>
<comment type="similarity">
    <text evidence="7">Belongs to the SOSEKI family.</text>
</comment>
<dbReference type="AlphaFoldDB" id="A0A835HFV9"/>
<dbReference type="OrthoDB" id="1907705at2759"/>
<dbReference type="GO" id="GO:0005886">
    <property type="term" value="C:plasma membrane"/>
    <property type="evidence" value="ECO:0007669"/>
    <property type="project" value="UniProtKB-SubCell"/>
</dbReference>
<accession>A0A835HFV9</accession>
<evidence type="ECO:0000256" key="8">
    <source>
        <dbReference type="SAM" id="MobiDB-lite"/>
    </source>
</evidence>
<protein>
    <recommendedName>
        <fullName evidence="9">SOSEKI DIX-like domain-containing protein</fullName>
    </recommendedName>
</protein>
<gene>
    <name evidence="10" type="ORF">IFM89_027229</name>
</gene>
<evidence type="ECO:0000256" key="7">
    <source>
        <dbReference type="ARBA" id="ARBA00024211"/>
    </source>
</evidence>
<keyword evidence="3" id="KW-1003">Cell membrane</keyword>